<dbReference type="Proteomes" id="UP001432062">
    <property type="component" value="Chromosome"/>
</dbReference>
<accession>A0ABZ1Z041</accession>
<dbReference type="InterPro" id="IPR006680">
    <property type="entry name" value="Amidohydro-rel"/>
</dbReference>
<evidence type="ECO:0000256" key="2">
    <source>
        <dbReference type="SAM" id="MobiDB-lite"/>
    </source>
</evidence>
<dbReference type="PANTHER" id="PTHR21240:SF28">
    <property type="entry name" value="ISO-OROTATE DECARBOXYLASE (EUROFUNG)"/>
    <property type="match status" value="1"/>
</dbReference>
<dbReference type="Gene3D" id="3.20.20.140">
    <property type="entry name" value="Metal-dependent hydrolases"/>
    <property type="match status" value="1"/>
</dbReference>
<evidence type="ECO:0000259" key="3">
    <source>
        <dbReference type="Pfam" id="PF04909"/>
    </source>
</evidence>
<gene>
    <name evidence="4" type="ORF">OG563_04270</name>
</gene>
<feature type="domain" description="Amidohydrolase-related" evidence="3">
    <location>
        <begin position="137"/>
        <end position="389"/>
    </location>
</feature>
<dbReference type="EMBL" id="CP109441">
    <property type="protein sequence ID" value="WUV47465.1"/>
    <property type="molecule type" value="Genomic_DNA"/>
</dbReference>
<keyword evidence="1" id="KW-0456">Lyase</keyword>
<name>A0ABZ1Z041_9NOCA</name>
<evidence type="ECO:0000256" key="1">
    <source>
        <dbReference type="ARBA" id="ARBA00023239"/>
    </source>
</evidence>
<dbReference type="RefSeq" id="WP_327100537.1">
    <property type="nucleotide sequence ID" value="NZ_CP109149.1"/>
</dbReference>
<evidence type="ECO:0000313" key="4">
    <source>
        <dbReference type="EMBL" id="WUV47465.1"/>
    </source>
</evidence>
<organism evidence="4 5">
    <name type="scientific">Nocardia vinacea</name>
    <dbReference type="NCBI Taxonomy" id="96468"/>
    <lineage>
        <taxon>Bacteria</taxon>
        <taxon>Bacillati</taxon>
        <taxon>Actinomycetota</taxon>
        <taxon>Actinomycetes</taxon>
        <taxon>Mycobacteriales</taxon>
        <taxon>Nocardiaceae</taxon>
        <taxon>Nocardia</taxon>
    </lineage>
</organism>
<dbReference type="SUPFAM" id="SSF51556">
    <property type="entry name" value="Metallo-dependent hydrolases"/>
    <property type="match status" value="1"/>
</dbReference>
<proteinExistence type="predicted"/>
<dbReference type="InterPro" id="IPR032465">
    <property type="entry name" value="ACMSD"/>
</dbReference>
<sequence>MSSPTKNVSLYPPEGYGAPKDRQGNATGDVGLPPGTEVWSADNHISLSDDIFFQYLPEELKAQAPRIWYEEGAYQVGAAGHSFLPPEFSAVLMQYDDLVGAASGNLEARIQQLAEDGVYKELAFPNAVLALFFHSDKEMRERLFRIYNQYMAGLQERSKGRFYAAGLINWWDPAGTRRTLEELKSLGLKTFLLPLNPGTDADGNQIDYASTAMDPVWDEIEASGVPISHHIGETGLKAPCEFNTLVVGMMVNVDSFREMFSRYIFSGILDRHPKLRIGWFEGGISWVPSALQDGEHLYASYLHMCEPKLKHDVRYYWNKHMSAAFMVDPLGLQLIDQIGVDNVMWSTDYPHNESTFGYSEKSLQLVIDAVGPEKAAQIVSGNIKKFLGIE</sequence>
<evidence type="ECO:0000313" key="5">
    <source>
        <dbReference type="Proteomes" id="UP001432062"/>
    </source>
</evidence>
<keyword evidence="5" id="KW-1185">Reference proteome</keyword>
<dbReference type="InterPro" id="IPR032466">
    <property type="entry name" value="Metal_Hydrolase"/>
</dbReference>
<dbReference type="Pfam" id="PF04909">
    <property type="entry name" value="Amidohydro_2"/>
    <property type="match status" value="1"/>
</dbReference>
<reference evidence="4" key="1">
    <citation type="submission" date="2022-10" db="EMBL/GenBank/DDBJ databases">
        <title>The complete genomes of actinobacterial strains from the NBC collection.</title>
        <authorList>
            <person name="Joergensen T.S."/>
            <person name="Alvarez Arevalo M."/>
            <person name="Sterndorff E.B."/>
            <person name="Faurdal D."/>
            <person name="Vuksanovic O."/>
            <person name="Mourched A.-S."/>
            <person name="Charusanti P."/>
            <person name="Shaw S."/>
            <person name="Blin K."/>
            <person name="Weber T."/>
        </authorList>
    </citation>
    <scope>NUCLEOTIDE SEQUENCE</scope>
    <source>
        <strain evidence="4">NBC_01482</strain>
    </source>
</reference>
<dbReference type="PANTHER" id="PTHR21240">
    <property type="entry name" value="2-AMINO-3-CARBOXYLMUCONATE-6-SEMIALDEHYDE DECARBOXYLASE"/>
    <property type="match status" value="1"/>
</dbReference>
<feature type="region of interest" description="Disordered" evidence="2">
    <location>
        <begin position="1"/>
        <end position="34"/>
    </location>
</feature>
<protein>
    <submittedName>
        <fullName evidence="4">Amidohydrolase</fullName>
    </submittedName>
</protein>